<dbReference type="Gene3D" id="1.50.10.10">
    <property type="match status" value="1"/>
</dbReference>
<dbReference type="GO" id="GO:0005975">
    <property type="term" value="P:carbohydrate metabolic process"/>
    <property type="evidence" value="ECO:0007669"/>
    <property type="project" value="InterPro"/>
</dbReference>
<reference evidence="3" key="1">
    <citation type="journal article" date="2014" name="Int. J. Syst. Evol. Microbiol.">
        <title>Complete genome sequence of Corynebacterium casei LMG S-19264T (=DSM 44701T), isolated from a smear-ripened cheese.</title>
        <authorList>
            <consortium name="US DOE Joint Genome Institute (JGI-PGF)"/>
            <person name="Walter F."/>
            <person name="Albersmeier A."/>
            <person name="Kalinowski J."/>
            <person name="Ruckert C."/>
        </authorList>
    </citation>
    <scope>NUCLEOTIDE SEQUENCE</scope>
    <source>
        <strain evidence="3">JCM 3131</strain>
    </source>
</reference>
<name>A0A918BBD0_9ACTN</name>
<dbReference type="InterPro" id="IPR045582">
    <property type="entry name" value="Trehalase-like_N"/>
</dbReference>
<dbReference type="SUPFAM" id="SSF48208">
    <property type="entry name" value="Six-hairpin glycosidases"/>
    <property type="match status" value="1"/>
</dbReference>
<sequence>MAQAETAPPERTDGYAELRSYAAIGDGYCVALIAGDGDIDWYPAPDLDSPPVFGRLLDTLGGGYIRLRPRGPYRAERQYLPSTNVLRTTYRTPGGTVRVTDSLNVGLTGRLPWSELARRIEGVDGEVDMEWAVVPGNALNTVSPWVQHTETGSIVQAGDVNLTVRLSEAGDVRQGERSVGGTLTTAPDSRHLLAVIVTRDGPVPLLDADRVLEGIGRTVHRWEQWSSQLGYDGPWKEAVLRSALALKLLVHAPTGAVAAAATTSLPESRDGGRNWDYRYAWIRDATYTLKTLLRLGEPEEAHGAVAWLLRLARRHDCELPVMARLDGGEPEEVTYADVPGWRGIGPVVTGNRAAGQLQLGVYGDLLDIVCTYTEYGNVLDAASGRMLANLADRVCDLWHRPDSGMWELPEARHYTSSKMGCWHALDSAVRLAEAGQIPGPADRWRSERDRIRRWIDEHGWSAERGAYVWYPGTDQLDASVLLHAGSGFDRGERMSATIDALREELGAGPLLYRHSEAPGNEATFTACAFWTVEALAWVGRGDEAERLMGELVPLANDVGLFTEMIDADDLSFLGNMPQGLSHLAVITAALALHPQEPGPR</sequence>
<dbReference type="InterPro" id="IPR011613">
    <property type="entry name" value="GH15-like"/>
</dbReference>
<dbReference type="InterPro" id="IPR008928">
    <property type="entry name" value="6-hairpin_glycosidase_sf"/>
</dbReference>
<feature type="domain" description="GH15-like" evidence="1">
    <location>
        <begin position="236"/>
        <end position="589"/>
    </location>
</feature>
<dbReference type="AlphaFoldDB" id="A0A918BBD0"/>
<keyword evidence="4" id="KW-1185">Reference proteome</keyword>
<gene>
    <name evidence="3" type="ORF">GCM10010145_22800</name>
</gene>
<evidence type="ECO:0000313" key="3">
    <source>
        <dbReference type="EMBL" id="GGQ52750.1"/>
    </source>
</evidence>
<protein>
    <submittedName>
        <fullName evidence="3">Glycosyl hydrolase</fullName>
    </submittedName>
</protein>
<dbReference type="Proteomes" id="UP000620156">
    <property type="component" value="Unassembled WGS sequence"/>
</dbReference>
<evidence type="ECO:0000259" key="2">
    <source>
        <dbReference type="Pfam" id="PF19291"/>
    </source>
</evidence>
<evidence type="ECO:0000313" key="4">
    <source>
        <dbReference type="Proteomes" id="UP000620156"/>
    </source>
</evidence>
<evidence type="ECO:0000259" key="1">
    <source>
        <dbReference type="Pfam" id="PF00723"/>
    </source>
</evidence>
<feature type="domain" description="Trehalase-like N-terminal" evidence="2">
    <location>
        <begin position="23"/>
        <end position="122"/>
    </location>
</feature>
<dbReference type="GO" id="GO:0004553">
    <property type="term" value="F:hydrolase activity, hydrolyzing O-glycosyl compounds"/>
    <property type="evidence" value="ECO:0007669"/>
    <property type="project" value="TreeGrafter"/>
</dbReference>
<dbReference type="PANTHER" id="PTHR31616:SF0">
    <property type="entry name" value="GLUCAN 1,4-ALPHA-GLUCOSIDASE"/>
    <property type="match status" value="1"/>
</dbReference>
<keyword evidence="3" id="KW-0378">Hydrolase</keyword>
<dbReference type="EMBL" id="BMQK01000003">
    <property type="protein sequence ID" value="GGQ52750.1"/>
    <property type="molecule type" value="Genomic_DNA"/>
</dbReference>
<proteinExistence type="predicted"/>
<organism evidence="3 4">
    <name type="scientific">Streptomyces ruber</name>
    <dbReference type="NCBI Taxonomy" id="83378"/>
    <lineage>
        <taxon>Bacteria</taxon>
        <taxon>Bacillati</taxon>
        <taxon>Actinomycetota</taxon>
        <taxon>Actinomycetes</taxon>
        <taxon>Kitasatosporales</taxon>
        <taxon>Streptomycetaceae</taxon>
        <taxon>Streptomyces</taxon>
    </lineage>
</organism>
<dbReference type="PANTHER" id="PTHR31616">
    <property type="entry name" value="TREHALASE"/>
    <property type="match status" value="1"/>
</dbReference>
<dbReference type="Pfam" id="PF00723">
    <property type="entry name" value="Glyco_hydro_15"/>
    <property type="match status" value="1"/>
</dbReference>
<comment type="caution">
    <text evidence="3">The sequence shown here is derived from an EMBL/GenBank/DDBJ whole genome shotgun (WGS) entry which is preliminary data.</text>
</comment>
<accession>A0A918BBD0</accession>
<dbReference type="InterPro" id="IPR012341">
    <property type="entry name" value="6hp_glycosidase-like_sf"/>
</dbReference>
<reference evidence="3" key="2">
    <citation type="submission" date="2020-09" db="EMBL/GenBank/DDBJ databases">
        <authorList>
            <person name="Sun Q."/>
            <person name="Ohkuma M."/>
        </authorList>
    </citation>
    <scope>NUCLEOTIDE SEQUENCE</scope>
    <source>
        <strain evidence="3">JCM 3131</strain>
    </source>
</reference>
<dbReference type="Pfam" id="PF19291">
    <property type="entry name" value="TREH_N"/>
    <property type="match status" value="1"/>
</dbReference>
<dbReference type="RefSeq" id="WP_189216568.1">
    <property type="nucleotide sequence ID" value="NZ_BMQK01000003.1"/>
</dbReference>